<comment type="similarity">
    <text evidence="1">Belongs to the carlaviruses nucleic acid-binding protein family.</text>
</comment>
<evidence type="ECO:0000256" key="3">
    <source>
        <dbReference type="ARBA" id="ARBA00022463"/>
    </source>
</evidence>
<dbReference type="GO" id="GO:0003677">
    <property type="term" value="F:DNA binding"/>
    <property type="evidence" value="ECO:0007669"/>
    <property type="project" value="UniProtKB-KW"/>
</dbReference>
<keyword evidence="3" id="KW-0941">Suppressor of RNA silencing</keyword>
<evidence type="ECO:0000256" key="2">
    <source>
        <dbReference type="ARBA" id="ARBA00017202"/>
    </source>
</evidence>
<evidence type="ECO:0000256" key="5">
    <source>
        <dbReference type="ARBA" id="ARBA00022632"/>
    </source>
</evidence>
<evidence type="ECO:0000256" key="9">
    <source>
        <dbReference type="ARBA" id="ARBA00023125"/>
    </source>
</evidence>
<keyword evidence="6" id="KW-0479">Metal-binding</keyword>
<keyword evidence="5" id="KW-1090">Inhibition of host innate immune response by virus</keyword>
<dbReference type="InterPro" id="IPR002568">
    <property type="entry name" value="Carla-bd"/>
</dbReference>
<dbReference type="GO" id="GO:0008270">
    <property type="term" value="F:zinc ion binding"/>
    <property type="evidence" value="ECO:0007669"/>
    <property type="project" value="UniProtKB-KW"/>
</dbReference>
<dbReference type="EMBL" id="MN172165">
    <property type="protein sequence ID" value="QEV82114.1"/>
    <property type="molecule type" value="Genomic_RNA"/>
</dbReference>
<evidence type="ECO:0000256" key="7">
    <source>
        <dbReference type="ARBA" id="ARBA00022771"/>
    </source>
</evidence>
<proteinExistence type="inferred from homology"/>
<name>A0A5P2YAG6_9VIRU</name>
<evidence type="ECO:0000256" key="10">
    <source>
        <dbReference type="ARBA" id="ARBA00023280"/>
    </source>
</evidence>
<keyword evidence="10" id="KW-0899">Viral immunoevasion</keyword>
<reference evidence="11" key="1">
    <citation type="journal article" date="2019" name="Arch. Virol.">
        <title>Identification and genomic characterization of grapevine Kizil Sapak virus, a novel grapevine-infecting member of the family Betaflexiviridae.</title>
        <authorList>
            <person name="Rwahnih M.A."/>
            <person name="Alabi O.J."/>
            <person name="Hwang M.S."/>
            <person name="Stevens K."/>
            <person name="Golino D."/>
        </authorList>
    </citation>
    <scope>NUCLEOTIDE SEQUENCE</scope>
    <source>
        <strain evidence="11">127</strain>
    </source>
</reference>
<evidence type="ECO:0000256" key="1">
    <source>
        <dbReference type="ARBA" id="ARBA00006158"/>
    </source>
</evidence>
<organism evidence="11">
    <name type="scientific">Grapevine Kizil Sapak virus</name>
    <dbReference type="NCBI Taxonomy" id="2650001"/>
    <lineage>
        <taxon>Viruses</taxon>
        <taxon>Riboviria</taxon>
        <taxon>Orthornavirae</taxon>
        <taxon>Kitrinoviricota</taxon>
        <taxon>Alsuviricetes</taxon>
        <taxon>Tymovirales</taxon>
        <taxon>Betaflexiviridae</taxon>
    </lineage>
</organism>
<protein>
    <recommendedName>
        <fullName evidence="2">RNA silencing suppressor</fullName>
    </recommendedName>
</protein>
<evidence type="ECO:0000313" key="11">
    <source>
        <dbReference type="EMBL" id="QEV82114.1"/>
    </source>
</evidence>
<evidence type="ECO:0000256" key="4">
    <source>
        <dbReference type="ARBA" id="ARBA00022581"/>
    </source>
</evidence>
<dbReference type="GO" id="GO:0052170">
    <property type="term" value="P:symbiont-mediated suppression of host innate immune response"/>
    <property type="evidence" value="ECO:0007669"/>
    <property type="project" value="UniProtKB-KW"/>
</dbReference>
<dbReference type="GO" id="GO:0006355">
    <property type="term" value="P:regulation of DNA-templated transcription"/>
    <property type="evidence" value="ECO:0007669"/>
    <property type="project" value="InterPro"/>
</dbReference>
<keyword evidence="4" id="KW-0945">Host-virus interaction</keyword>
<evidence type="ECO:0000256" key="6">
    <source>
        <dbReference type="ARBA" id="ARBA00022723"/>
    </source>
</evidence>
<evidence type="ECO:0000256" key="8">
    <source>
        <dbReference type="ARBA" id="ARBA00022833"/>
    </source>
</evidence>
<reference evidence="11" key="2">
    <citation type="submission" date="2019-07" db="EMBL/GenBank/DDBJ databases">
        <authorList>
            <person name="Al Rwahnih M."/>
            <person name="Hwang M."/>
            <person name="Stevens K."/>
            <person name="Alabi O."/>
        </authorList>
    </citation>
    <scope>NUCLEOTIDE SEQUENCE</scope>
    <source>
        <strain evidence="11">127</strain>
    </source>
</reference>
<accession>A0A5P2YAG6</accession>
<sequence length="102" mass="11657">MRWDKEVQAILSKYLPVHLAEMITKLSGWQALKGKSTYAKRRRIKSLGVCKVCYRYNCESLSSVYACKKSSRDSLSRTHRTHYINTGERSCGDAPESHRGST</sequence>
<keyword evidence="8" id="KW-0862">Zinc</keyword>
<dbReference type="Pfam" id="PF01623">
    <property type="entry name" value="Carla_C4"/>
    <property type="match status" value="1"/>
</dbReference>
<keyword evidence="7" id="KW-0863">Zinc-finger</keyword>
<keyword evidence="9" id="KW-0238">DNA-binding</keyword>